<dbReference type="PANTHER" id="PTHR43477">
    <property type="entry name" value="DIHYDROANTICAPSIN 7-DEHYDROGENASE"/>
    <property type="match status" value="1"/>
</dbReference>
<evidence type="ECO:0000313" key="3">
    <source>
        <dbReference type="EMBL" id="KGQ05607.1"/>
    </source>
</evidence>
<dbReference type="InterPro" id="IPR002347">
    <property type="entry name" value="SDR_fam"/>
</dbReference>
<reference evidence="3 4" key="1">
    <citation type="submission" date="2012-10" db="EMBL/GenBank/DDBJ databases">
        <title>Genome sequencing and analysis of entomopathogenic fungi Beauveria bassiana D1-5.</title>
        <authorList>
            <person name="Li Q."/>
            <person name="Wang L."/>
            <person name="Zhang Z."/>
            <person name="Wang Q."/>
            <person name="Ren J."/>
            <person name="Wang M."/>
            <person name="Xu W."/>
            <person name="Wang J."/>
            <person name="Lu Y."/>
            <person name="Du Q."/>
            <person name="Sun Z."/>
        </authorList>
    </citation>
    <scope>NUCLEOTIDE SEQUENCE [LARGE SCALE GENOMIC DNA]</scope>
    <source>
        <strain evidence="3 4">D1-5</strain>
    </source>
</reference>
<keyword evidence="2" id="KW-0560">Oxidoreductase</keyword>
<evidence type="ECO:0000256" key="2">
    <source>
        <dbReference type="ARBA" id="ARBA00023002"/>
    </source>
</evidence>
<name>A0A0A2VH20_BEABA</name>
<comment type="caution">
    <text evidence="3">The sequence shown here is derived from an EMBL/GenBank/DDBJ whole genome shotgun (WGS) entry which is preliminary data.</text>
</comment>
<accession>A0A0A2VH20</accession>
<dbReference type="Pfam" id="PF00106">
    <property type="entry name" value="adh_short"/>
    <property type="match status" value="1"/>
</dbReference>
<comment type="similarity">
    <text evidence="1">Belongs to the short-chain dehydrogenases/reductases (SDR) family.</text>
</comment>
<dbReference type="OrthoDB" id="10254221at2759"/>
<dbReference type="GO" id="GO:0016491">
    <property type="term" value="F:oxidoreductase activity"/>
    <property type="evidence" value="ECO:0007669"/>
    <property type="project" value="UniProtKB-KW"/>
</dbReference>
<dbReference type="EMBL" id="ANFO01000932">
    <property type="protein sequence ID" value="KGQ05607.1"/>
    <property type="molecule type" value="Genomic_DNA"/>
</dbReference>
<evidence type="ECO:0000256" key="1">
    <source>
        <dbReference type="ARBA" id="ARBA00006484"/>
    </source>
</evidence>
<dbReference type="SUPFAM" id="SSF51735">
    <property type="entry name" value="NAD(P)-binding Rossmann-fold domains"/>
    <property type="match status" value="1"/>
</dbReference>
<dbReference type="eggNOG" id="ENOG502SMMV">
    <property type="taxonomic scope" value="Eukaryota"/>
</dbReference>
<dbReference type="InterPro" id="IPR036291">
    <property type="entry name" value="NAD(P)-bd_dom_sf"/>
</dbReference>
<dbReference type="HOGENOM" id="CLU_078552_0_0_1"/>
<dbReference type="Gene3D" id="3.40.50.720">
    <property type="entry name" value="NAD(P)-binding Rossmann-like Domain"/>
    <property type="match status" value="1"/>
</dbReference>
<dbReference type="AlphaFoldDB" id="A0A0A2VH20"/>
<proteinExistence type="inferred from homology"/>
<gene>
    <name evidence="3" type="ORF">BBAD15_g9140</name>
</gene>
<evidence type="ECO:0000313" key="4">
    <source>
        <dbReference type="Proteomes" id="UP000030106"/>
    </source>
</evidence>
<organism evidence="3 4">
    <name type="scientific">Beauveria bassiana D1-5</name>
    <dbReference type="NCBI Taxonomy" id="1245745"/>
    <lineage>
        <taxon>Eukaryota</taxon>
        <taxon>Fungi</taxon>
        <taxon>Dikarya</taxon>
        <taxon>Ascomycota</taxon>
        <taxon>Pezizomycotina</taxon>
        <taxon>Sordariomycetes</taxon>
        <taxon>Hypocreomycetidae</taxon>
        <taxon>Hypocreales</taxon>
        <taxon>Cordycipitaceae</taxon>
        <taxon>Beauveria</taxon>
    </lineage>
</organism>
<dbReference type="PANTHER" id="PTHR43477:SF1">
    <property type="entry name" value="DIHYDROANTICAPSIN 7-DEHYDROGENASE"/>
    <property type="match status" value="1"/>
</dbReference>
<protein>
    <submittedName>
        <fullName evidence="3">Uncharacterized protein</fullName>
    </submittedName>
</protein>
<sequence>MADTVLVIGASGKIGVPAILAARRVGYNVLAVIRNEQSQSKLLRHVGSQEGITFTYGDPTQEQDLVNVVDQVKAGKLPDFQHVFTAVGQLHLKGPIQSVDMETFHAMMTVNFEADFFAYRATIDYLLEKAGAKATFTILTGGLATMGYGGVNSIAAGALASLAAVMTFENLKTNVRVNEIHLSHIVTYDSEIEEKGAAVGSKASEFARVYEEILRREDIKASRISVADDSDIYELRIEDKLPSSKYLDVVKKDEKDLTEDDRRALSEIAAVFSL</sequence>
<dbReference type="Proteomes" id="UP000030106">
    <property type="component" value="Unassembled WGS sequence"/>
</dbReference>
<dbReference type="STRING" id="1245745.A0A0A2VH20"/>
<dbReference type="InterPro" id="IPR051122">
    <property type="entry name" value="SDR_DHRS6-like"/>
</dbReference>